<organism evidence="2 3">
    <name type="scientific">Candidatus Roizmanbacteria bacterium CG10_big_fil_rev_8_21_14_0_10_39_6</name>
    <dbReference type="NCBI Taxonomy" id="1974853"/>
    <lineage>
        <taxon>Bacteria</taxon>
        <taxon>Candidatus Roizmaniibacteriota</taxon>
    </lineage>
</organism>
<comment type="caution">
    <text evidence="2">The sequence shown here is derived from an EMBL/GenBank/DDBJ whole genome shotgun (WGS) entry which is preliminary data.</text>
</comment>
<accession>A0A2M8KTE2</accession>
<feature type="region of interest" description="Disordered" evidence="1">
    <location>
        <begin position="1"/>
        <end position="20"/>
    </location>
</feature>
<sequence>MHVESRPLVISPPPPAQHRQVDIDRVKTDLAWDKSSTETEKTWVEIPVAGCEVVGQPTFTKSAWFGAKLRAKVQVQLSDSRINLDPVSVLWRQIGTYRDSQGNKYPVMPSDTFVKFNQLNGYWRMIVAIGGMFDHDDGTADINGLTCSTLLYSPLITSMGPGPSTPAL</sequence>
<proteinExistence type="predicted"/>
<evidence type="ECO:0000256" key="1">
    <source>
        <dbReference type="SAM" id="MobiDB-lite"/>
    </source>
</evidence>
<dbReference type="EMBL" id="PFED01000038">
    <property type="protein sequence ID" value="PJE63187.1"/>
    <property type="molecule type" value="Genomic_DNA"/>
</dbReference>
<evidence type="ECO:0000313" key="2">
    <source>
        <dbReference type="EMBL" id="PJE63187.1"/>
    </source>
</evidence>
<dbReference type="Proteomes" id="UP000229554">
    <property type="component" value="Unassembled WGS sequence"/>
</dbReference>
<name>A0A2M8KTE2_9BACT</name>
<reference evidence="3" key="1">
    <citation type="submission" date="2017-09" db="EMBL/GenBank/DDBJ databases">
        <title>Depth-based differentiation of microbial function through sediment-hosted aquifers and enrichment of novel symbionts in the deep terrestrial subsurface.</title>
        <authorList>
            <person name="Probst A.J."/>
            <person name="Ladd B."/>
            <person name="Jarett J.K."/>
            <person name="Geller-Mcgrath D.E."/>
            <person name="Sieber C.M.K."/>
            <person name="Emerson J.B."/>
            <person name="Anantharaman K."/>
            <person name="Thomas B.C."/>
            <person name="Malmstrom R."/>
            <person name="Stieglmeier M."/>
            <person name="Klingl A."/>
            <person name="Woyke T."/>
            <person name="Ryan C.M."/>
            <person name="Banfield J.F."/>
        </authorList>
    </citation>
    <scope>NUCLEOTIDE SEQUENCE [LARGE SCALE GENOMIC DNA]</scope>
</reference>
<evidence type="ECO:0000313" key="3">
    <source>
        <dbReference type="Proteomes" id="UP000229554"/>
    </source>
</evidence>
<dbReference type="AlphaFoldDB" id="A0A2M8KTE2"/>
<protein>
    <submittedName>
        <fullName evidence="2">Uncharacterized protein</fullName>
    </submittedName>
</protein>
<gene>
    <name evidence="2" type="ORF">COU88_00890</name>
</gene>